<proteinExistence type="inferred from homology"/>
<dbReference type="InterPro" id="IPR050300">
    <property type="entry name" value="GDXG_lipolytic_enzyme"/>
</dbReference>
<organism evidence="5 6">
    <name type="scientific">Mycetocola lacteus</name>
    <dbReference type="NCBI Taxonomy" id="76637"/>
    <lineage>
        <taxon>Bacteria</taxon>
        <taxon>Bacillati</taxon>
        <taxon>Actinomycetota</taxon>
        <taxon>Actinomycetes</taxon>
        <taxon>Micrococcales</taxon>
        <taxon>Microbacteriaceae</taxon>
        <taxon>Mycetocola</taxon>
    </lineage>
</organism>
<dbReference type="PROSITE" id="PS01173">
    <property type="entry name" value="LIPASE_GDXG_HIS"/>
    <property type="match status" value="1"/>
</dbReference>
<dbReference type="InterPro" id="IPR029058">
    <property type="entry name" value="AB_hydrolase_fold"/>
</dbReference>
<dbReference type="Pfam" id="PF07859">
    <property type="entry name" value="Abhydrolase_3"/>
    <property type="match status" value="1"/>
</dbReference>
<dbReference type="EMBL" id="RCUY01000001">
    <property type="protein sequence ID" value="RLP84741.1"/>
    <property type="molecule type" value="Genomic_DNA"/>
</dbReference>
<dbReference type="PROSITE" id="PS01174">
    <property type="entry name" value="LIPASE_GDXG_SER"/>
    <property type="match status" value="1"/>
</dbReference>
<dbReference type="GO" id="GO:0016787">
    <property type="term" value="F:hydrolase activity"/>
    <property type="evidence" value="ECO:0007669"/>
    <property type="project" value="UniProtKB-KW"/>
</dbReference>
<keyword evidence="2 5" id="KW-0378">Hydrolase</keyword>
<evidence type="ECO:0000256" key="2">
    <source>
        <dbReference type="ARBA" id="ARBA00022801"/>
    </source>
</evidence>
<name>A0A3L7AYX9_9MICO</name>
<evidence type="ECO:0000313" key="5">
    <source>
        <dbReference type="EMBL" id="RLP84741.1"/>
    </source>
</evidence>
<evidence type="ECO:0000256" key="3">
    <source>
        <dbReference type="PROSITE-ProRule" id="PRU10038"/>
    </source>
</evidence>
<dbReference type="Gene3D" id="3.40.50.1820">
    <property type="entry name" value="alpha/beta hydrolase"/>
    <property type="match status" value="1"/>
</dbReference>
<keyword evidence="6" id="KW-1185">Reference proteome</keyword>
<feature type="active site" evidence="3">
    <location>
        <position position="154"/>
    </location>
</feature>
<gene>
    <name evidence="5" type="ORF">D9V34_01735</name>
</gene>
<evidence type="ECO:0000259" key="4">
    <source>
        <dbReference type="Pfam" id="PF07859"/>
    </source>
</evidence>
<dbReference type="PANTHER" id="PTHR48081">
    <property type="entry name" value="AB HYDROLASE SUPERFAMILY PROTEIN C4A8.06C"/>
    <property type="match status" value="1"/>
</dbReference>
<evidence type="ECO:0000256" key="1">
    <source>
        <dbReference type="ARBA" id="ARBA00010515"/>
    </source>
</evidence>
<dbReference type="Proteomes" id="UP000269438">
    <property type="component" value="Unassembled WGS sequence"/>
</dbReference>
<dbReference type="SUPFAM" id="SSF53474">
    <property type="entry name" value="alpha/beta-Hydrolases"/>
    <property type="match status" value="1"/>
</dbReference>
<feature type="domain" description="Alpha/beta hydrolase fold-3" evidence="4">
    <location>
        <begin position="83"/>
        <end position="280"/>
    </location>
</feature>
<comment type="similarity">
    <text evidence="1">Belongs to the 'GDXG' lipolytic enzyme family.</text>
</comment>
<accession>A0A3L7AYX9</accession>
<dbReference type="OrthoDB" id="9803828at2"/>
<dbReference type="InterPro" id="IPR013094">
    <property type="entry name" value="AB_hydrolase_3"/>
</dbReference>
<evidence type="ECO:0000313" key="6">
    <source>
        <dbReference type="Proteomes" id="UP000269438"/>
    </source>
</evidence>
<dbReference type="InterPro" id="IPR002168">
    <property type="entry name" value="Lipase_GDXG_HIS_AS"/>
</dbReference>
<dbReference type="InterPro" id="IPR033140">
    <property type="entry name" value="Lipase_GDXG_put_SER_AS"/>
</dbReference>
<sequence length="309" mass="32361">MSTTPESPVTLHPDMSAWLEAIRADSGPGCRELGVERVRGRGADRASTRAPGPAMAEVLESTVGADVRVRTYVPAEADPETSIVYLHGGGFVVGDLASHDALCRRLAEATSTAVIAVDYRRAPEHPAPAAVDDAIAAVAYARSRTPRIALAGDSAGAAIALLATARLLAQGERVHALLLGYPMTDMTLSFPSVEKYGTGHGLDTADLEWYIEQWVPAGIDRGASSVSPISGSVIGFPPTLLVAAELDPLHDEGIAFAQRLQAAGTLVSVRTEPGLPHGFLVMVDALEPARAASERAFAEFAELLTALHS</sequence>
<comment type="caution">
    <text evidence="5">The sequence shown here is derived from an EMBL/GenBank/DDBJ whole genome shotgun (WGS) entry which is preliminary data.</text>
</comment>
<dbReference type="RefSeq" id="WP_121687211.1">
    <property type="nucleotide sequence ID" value="NZ_RCUY01000001.1"/>
</dbReference>
<reference evidence="5 6" key="1">
    <citation type="submission" date="2018-10" db="EMBL/GenBank/DDBJ databases">
        <authorList>
            <person name="Li J."/>
        </authorList>
    </citation>
    <scope>NUCLEOTIDE SEQUENCE [LARGE SCALE GENOMIC DNA]</scope>
    <source>
        <strain evidence="5 6">JCM 11654</strain>
    </source>
</reference>
<dbReference type="AlphaFoldDB" id="A0A3L7AYX9"/>
<protein>
    <submittedName>
        <fullName evidence="5">Alpha/beta hydrolase</fullName>
    </submittedName>
</protein>
<dbReference type="PANTHER" id="PTHR48081:SF8">
    <property type="entry name" value="ALPHA_BETA HYDROLASE FOLD-3 DOMAIN-CONTAINING PROTEIN-RELATED"/>
    <property type="match status" value="1"/>
</dbReference>